<gene>
    <name evidence="1" type="ORF">SAMN05660909_04368</name>
</gene>
<dbReference type="NCBIfam" id="NF038123">
    <property type="entry name" value="NF038123_dom"/>
    <property type="match status" value="2"/>
</dbReference>
<protein>
    <recommendedName>
        <fullName evidence="3">Spondin domain-containing protein</fullName>
    </recommendedName>
</protein>
<evidence type="ECO:0000313" key="1">
    <source>
        <dbReference type="EMBL" id="SEA95926.1"/>
    </source>
</evidence>
<dbReference type="Proteomes" id="UP000199656">
    <property type="component" value="Unassembled WGS sequence"/>
</dbReference>
<dbReference type="EMBL" id="FNRL01000024">
    <property type="protein sequence ID" value="SEA95926.1"/>
    <property type="molecule type" value="Genomic_DNA"/>
</dbReference>
<dbReference type="InterPro" id="IPR009465">
    <property type="entry name" value="Spondin_N"/>
</dbReference>
<organism evidence="1 2">
    <name type="scientific">Chitinophaga terrae</name>
    <name type="common">ex Kim and Jung 2007</name>
    <dbReference type="NCBI Taxonomy" id="408074"/>
    <lineage>
        <taxon>Bacteria</taxon>
        <taxon>Pseudomonadati</taxon>
        <taxon>Bacteroidota</taxon>
        <taxon>Chitinophagia</taxon>
        <taxon>Chitinophagales</taxon>
        <taxon>Chitinophagaceae</taxon>
        <taxon>Chitinophaga</taxon>
    </lineage>
</organism>
<name>A0A1H4FF65_9BACT</name>
<proteinExistence type="predicted"/>
<evidence type="ECO:0000313" key="2">
    <source>
        <dbReference type="Proteomes" id="UP000199656"/>
    </source>
</evidence>
<dbReference type="STRING" id="408074.SAMN05660909_04368"/>
<keyword evidence="2" id="KW-1185">Reference proteome</keyword>
<dbReference type="AlphaFoldDB" id="A0A1H4FF65"/>
<dbReference type="InterPro" id="IPR038678">
    <property type="entry name" value="Spondin_N_sf"/>
</dbReference>
<accession>A0A1H4FF65</accession>
<evidence type="ECO:0008006" key="3">
    <source>
        <dbReference type="Google" id="ProtNLM"/>
    </source>
</evidence>
<sequence>MECHFGQLEIDGLYPIKCSCMADKRRCKEPGCTGILNRDSGSLDNTTGNRDTKRGISPLYLRNTIFKKRFIMKPNNLICLSLVSLPLMMASCSKDDDKMPPASTSTITIENVLDSRPLVESGTFKNNGASPLIMPGESVTFQFSAAKGQAITFATMYGWSNDLFFAPANPGIQVYQDNGTPVEGDVSSQIRLWDNGTRINQVPGASVSHPGAAEATPKNITEVQGADAQGNTYAAAASLMKATLHYEGNSTFTLKITNTSGGTSNPTPFSPGVWAVSYIAGGNLLNPAPLYEAGKPTANGLTNIAEMGDNSALATYLTGQTGIFTPLSPVLVVVYNGIDNPIYKTGEKDRGKGLKELAQKGDASGLAAYLKTVQGVKEVYVLPAANTTVLLPKIGTQAGSSVSQQLSVAEGDRLAIATMYGLSNDWFFASKDNGVDATQKGDISSSIGLFDNGTAVNQFPGAGVTQFNLAGTPLEESKTIEAVPNPNAFTTLPAIPNIIKVTLN</sequence>
<dbReference type="Gene3D" id="2.60.40.2130">
    <property type="entry name" value="F-spondin domain"/>
    <property type="match status" value="2"/>
</dbReference>
<reference evidence="2" key="1">
    <citation type="submission" date="2016-10" db="EMBL/GenBank/DDBJ databases">
        <authorList>
            <person name="Varghese N."/>
            <person name="Submissions S."/>
        </authorList>
    </citation>
    <scope>NUCLEOTIDE SEQUENCE [LARGE SCALE GENOMIC DNA]</scope>
    <source>
        <strain evidence="2">DSM 23920</strain>
    </source>
</reference>